<keyword evidence="4" id="KW-0326">Glycosidase</keyword>
<organism evidence="7 8">
    <name type="scientific">Parachitinimonas caeni</name>
    <dbReference type="NCBI Taxonomy" id="3031301"/>
    <lineage>
        <taxon>Bacteria</taxon>
        <taxon>Pseudomonadati</taxon>
        <taxon>Pseudomonadota</taxon>
        <taxon>Betaproteobacteria</taxon>
        <taxon>Neisseriales</taxon>
        <taxon>Chitinibacteraceae</taxon>
        <taxon>Parachitinimonas</taxon>
    </lineage>
</organism>
<dbReference type="InterPro" id="IPR013784">
    <property type="entry name" value="Carb-bd-like_fold"/>
</dbReference>
<gene>
    <name evidence="7" type="ORF">PZA18_07755</name>
</gene>
<keyword evidence="3" id="KW-0378">Hydrolase</keyword>
<evidence type="ECO:0000256" key="4">
    <source>
        <dbReference type="ARBA" id="ARBA00023295"/>
    </source>
</evidence>
<evidence type="ECO:0000256" key="3">
    <source>
        <dbReference type="ARBA" id="ARBA00022801"/>
    </source>
</evidence>
<evidence type="ECO:0000256" key="2">
    <source>
        <dbReference type="ARBA" id="ARBA00022729"/>
    </source>
</evidence>
<dbReference type="CDD" id="cd10315">
    <property type="entry name" value="CBM41_pullulanase"/>
    <property type="match status" value="1"/>
</dbReference>
<comment type="caution">
    <text evidence="7">The sequence shown here is derived from an EMBL/GenBank/DDBJ whole genome shotgun (WGS) entry which is preliminary data.</text>
</comment>
<dbReference type="EMBL" id="JARRAF010000007">
    <property type="protein sequence ID" value="MDK2123943.1"/>
    <property type="molecule type" value="Genomic_DNA"/>
</dbReference>
<proteinExistence type="inferred from homology"/>
<sequence>MLNKRHLLKLAATALLAAAMPALAGDYVAPPEGHVAVHYQRPDGKYDNWGLHIWKSPNIGLVGWGSPMMPTGTDDFGPYWHLKLSDFGSSGQVNYIIHKGDSKDQNGKDMSFDGKANKEVWIISGDVKIYPSKAEALAAVKK</sequence>
<keyword evidence="8" id="KW-1185">Reference proteome</keyword>
<evidence type="ECO:0000313" key="7">
    <source>
        <dbReference type="EMBL" id="MDK2123943.1"/>
    </source>
</evidence>
<feature type="signal peptide" evidence="5">
    <location>
        <begin position="1"/>
        <end position="24"/>
    </location>
</feature>
<reference evidence="7" key="1">
    <citation type="submission" date="2023-03" db="EMBL/GenBank/DDBJ databases">
        <title>Chitinimonas shenzhenensis gen. nov., sp. nov., a novel member of family Burkholderiaceae isolated from activated sludge collected in Shen Zhen, China.</title>
        <authorList>
            <person name="Wang X."/>
        </authorList>
    </citation>
    <scope>NUCLEOTIDE SEQUENCE</scope>
    <source>
        <strain evidence="7">DQS-5</strain>
    </source>
</reference>
<evidence type="ECO:0000313" key="8">
    <source>
        <dbReference type="Proteomes" id="UP001172778"/>
    </source>
</evidence>
<dbReference type="RefSeq" id="WP_284100253.1">
    <property type="nucleotide sequence ID" value="NZ_JARRAF010000007.1"/>
</dbReference>
<accession>A0ABT7DV71</accession>
<feature type="domain" description="Pullulanase carbohydrate-binding module 41" evidence="6">
    <location>
        <begin position="34"/>
        <end position="130"/>
    </location>
</feature>
<comment type="similarity">
    <text evidence="1">Belongs to the glycosyl hydrolase 13 family.</text>
</comment>
<protein>
    <submittedName>
        <fullName evidence="7">Pullulanase-associated domain-containing protein</fullName>
    </submittedName>
</protein>
<dbReference type="Pfam" id="PF03714">
    <property type="entry name" value="PUD"/>
    <property type="match status" value="1"/>
</dbReference>
<evidence type="ECO:0000256" key="5">
    <source>
        <dbReference type="SAM" id="SignalP"/>
    </source>
</evidence>
<dbReference type="Proteomes" id="UP001172778">
    <property type="component" value="Unassembled WGS sequence"/>
</dbReference>
<keyword evidence="2 5" id="KW-0732">Signal</keyword>
<evidence type="ECO:0000256" key="1">
    <source>
        <dbReference type="ARBA" id="ARBA00008061"/>
    </source>
</evidence>
<evidence type="ECO:0000259" key="6">
    <source>
        <dbReference type="Pfam" id="PF03714"/>
    </source>
</evidence>
<dbReference type="InterPro" id="IPR005323">
    <property type="entry name" value="CBM41_pullulanase"/>
</dbReference>
<dbReference type="Gene3D" id="2.60.40.1110">
    <property type="match status" value="1"/>
</dbReference>
<name>A0ABT7DV71_9NEIS</name>
<dbReference type="SUPFAM" id="SSF49452">
    <property type="entry name" value="Starch-binding domain-like"/>
    <property type="match status" value="1"/>
</dbReference>
<feature type="chain" id="PRO_5045331089" evidence="5">
    <location>
        <begin position="25"/>
        <end position="142"/>
    </location>
</feature>